<dbReference type="GO" id="GO:0008168">
    <property type="term" value="F:methyltransferase activity"/>
    <property type="evidence" value="ECO:0007669"/>
    <property type="project" value="UniProtKB-KW"/>
</dbReference>
<dbReference type="Pfam" id="PF05958">
    <property type="entry name" value="tRNA_U5-meth_tr"/>
    <property type="match status" value="1"/>
</dbReference>
<feature type="active site" evidence="5">
    <location>
        <position position="412"/>
    </location>
</feature>
<evidence type="ECO:0000259" key="6">
    <source>
        <dbReference type="PROSITE" id="PS50926"/>
    </source>
</evidence>
<dbReference type="NCBIfam" id="TIGR00479">
    <property type="entry name" value="rumA"/>
    <property type="match status" value="1"/>
</dbReference>
<protein>
    <submittedName>
        <fullName evidence="7">23S rRNA (Uracil(1939)-C(5))-methyltransferase RlmD</fullName>
        <ecNumber evidence="7">2.1.1.190</ecNumber>
    </submittedName>
</protein>
<dbReference type="EC" id="2.1.1.190" evidence="7"/>
<dbReference type="Proteomes" id="UP001177120">
    <property type="component" value="Unassembled WGS sequence"/>
</dbReference>
<dbReference type="EMBL" id="JAFHAP010000011">
    <property type="protein sequence ID" value="MBN2910437.1"/>
    <property type="molecule type" value="Genomic_DNA"/>
</dbReference>
<keyword evidence="3 4" id="KW-0949">S-adenosyl-L-methionine</keyword>
<keyword evidence="8" id="KW-1185">Reference proteome</keyword>
<dbReference type="Pfam" id="PF01938">
    <property type="entry name" value="TRAM"/>
    <property type="match status" value="1"/>
</dbReference>
<keyword evidence="2 4" id="KW-0808">Transferase</keyword>
<feature type="binding site" evidence="4">
    <location>
        <position position="337"/>
    </location>
    <ligand>
        <name>S-adenosyl-L-methionine</name>
        <dbReference type="ChEBI" id="CHEBI:59789"/>
    </ligand>
</feature>
<dbReference type="GO" id="GO:0032259">
    <property type="term" value="P:methylation"/>
    <property type="evidence" value="ECO:0007669"/>
    <property type="project" value="UniProtKB-KW"/>
</dbReference>
<name>A0ABS2WLN8_9BACL</name>
<comment type="caution">
    <text evidence="7">The sequence shown here is derived from an EMBL/GenBank/DDBJ whole genome shotgun (WGS) entry which is preliminary data.</text>
</comment>
<evidence type="ECO:0000256" key="2">
    <source>
        <dbReference type="ARBA" id="ARBA00022679"/>
    </source>
</evidence>
<evidence type="ECO:0000256" key="5">
    <source>
        <dbReference type="PROSITE-ProRule" id="PRU10015"/>
    </source>
</evidence>
<proteinExistence type="inferred from homology"/>
<comment type="similarity">
    <text evidence="4">Belongs to the class I-like SAM-binding methyltransferase superfamily. RNA M5U methyltransferase family.</text>
</comment>
<evidence type="ECO:0000313" key="8">
    <source>
        <dbReference type="Proteomes" id="UP001177120"/>
    </source>
</evidence>
<dbReference type="SUPFAM" id="SSF50249">
    <property type="entry name" value="Nucleic acid-binding proteins"/>
    <property type="match status" value="1"/>
</dbReference>
<organism evidence="7 8">
    <name type="scientific">Polycladomyces zharkentensis</name>
    <dbReference type="NCBI Taxonomy" id="2807616"/>
    <lineage>
        <taxon>Bacteria</taxon>
        <taxon>Bacillati</taxon>
        <taxon>Bacillota</taxon>
        <taxon>Bacilli</taxon>
        <taxon>Bacillales</taxon>
        <taxon>Thermoactinomycetaceae</taxon>
        <taxon>Polycladomyces</taxon>
    </lineage>
</organism>
<dbReference type="Gene3D" id="3.40.50.150">
    <property type="entry name" value="Vaccinia Virus protein VP39"/>
    <property type="match status" value="1"/>
</dbReference>
<dbReference type="InterPro" id="IPR030391">
    <property type="entry name" value="MeTrfase_TrmA_CS"/>
</dbReference>
<dbReference type="InterPro" id="IPR002792">
    <property type="entry name" value="TRAM_dom"/>
</dbReference>
<dbReference type="InterPro" id="IPR030390">
    <property type="entry name" value="MeTrfase_TrmA_AS"/>
</dbReference>
<accession>A0ABS2WLN8</accession>
<dbReference type="InterPro" id="IPR010280">
    <property type="entry name" value="U5_MeTrfase_fam"/>
</dbReference>
<feature type="binding site" evidence="4">
    <location>
        <position position="316"/>
    </location>
    <ligand>
        <name>S-adenosyl-L-methionine</name>
        <dbReference type="ChEBI" id="CHEBI:59789"/>
    </ligand>
</feature>
<dbReference type="RefSeq" id="WP_205496386.1">
    <property type="nucleotide sequence ID" value="NZ_JAFHAP010000011.1"/>
</dbReference>
<dbReference type="SUPFAM" id="SSF53335">
    <property type="entry name" value="S-adenosyl-L-methionine-dependent methyltransferases"/>
    <property type="match status" value="1"/>
</dbReference>
<feature type="binding site" evidence="4">
    <location>
        <position position="287"/>
    </location>
    <ligand>
        <name>S-adenosyl-L-methionine</name>
        <dbReference type="ChEBI" id="CHEBI:59789"/>
    </ligand>
</feature>
<dbReference type="Gene3D" id="2.40.50.1070">
    <property type="match status" value="1"/>
</dbReference>
<dbReference type="InterPro" id="IPR029063">
    <property type="entry name" value="SAM-dependent_MTases_sf"/>
</dbReference>
<dbReference type="PROSITE" id="PS01230">
    <property type="entry name" value="TRMA_1"/>
    <property type="match status" value="1"/>
</dbReference>
<reference evidence="7" key="1">
    <citation type="journal article" date="2024" name="Int. J. Syst. Evol. Microbiol.">
        <title>Polycladomyces zharkentensis sp. nov., a novel thermophilic cellulose- and starch-degrading member of the Bacillota from a geothermal aquifer in Kazakhstan.</title>
        <authorList>
            <person name="Mashzhan A."/>
            <person name="Kistaubayeva A."/>
            <person name="Javier-Lopez R."/>
            <person name="Bissenova U."/>
            <person name="Bissenbay A."/>
            <person name="Birkeland N.K."/>
        </authorList>
    </citation>
    <scope>NUCLEOTIDE SEQUENCE</scope>
    <source>
        <strain evidence="7">ZKZ2T</strain>
    </source>
</reference>
<dbReference type="PANTHER" id="PTHR11061:SF30">
    <property type="entry name" value="TRNA (URACIL(54)-C(5))-METHYLTRANSFERASE"/>
    <property type="match status" value="1"/>
</dbReference>
<dbReference type="CDD" id="cd02440">
    <property type="entry name" value="AdoMet_MTases"/>
    <property type="match status" value="1"/>
</dbReference>
<feature type="domain" description="TRAM" evidence="6">
    <location>
        <begin position="4"/>
        <end position="62"/>
    </location>
</feature>
<evidence type="ECO:0000313" key="7">
    <source>
        <dbReference type="EMBL" id="MBN2910437.1"/>
    </source>
</evidence>
<dbReference type="InterPro" id="IPR012340">
    <property type="entry name" value="NA-bd_OB-fold"/>
</dbReference>
<dbReference type="PROSITE" id="PS51687">
    <property type="entry name" value="SAM_MT_RNA_M5U"/>
    <property type="match status" value="1"/>
</dbReference>
<dbReference type="PROSITE" id="PS01231">
    <property type="entry name" value="TRMA_2"/>
    <property type="match status" value="1"/>
</dbReference>
<dbReference type="PROSITE" id="PS50926">
    <property type="entry name" value="TRAM"/>
    <property type="match status" value="1"/>
</dbReference>
<sequence>MKPPVTTGDIIELTVTGQSHTGDGVGKYEGFTVFVPLALTGERIRAKITKVKKTYAHGRMLEILEPAPARTEPACPVFERCGGCQLQHVSYEEQLRIKRQQVIDSFQRIGGWEEPVPVLPVIGMQDPWAYRNKAQVPFGLRGGELVAGFYAAGTHTIVDMDTCGIQHPDNDQAVREVKRLAKEWGISPYDEKNHRGVLRHVMVRTGFATGEMMVVLVTNGKRLPHREMLVTELRKALPRMKSLVQNINDRRTNVILGRKNRLLWGEPVIRDRIGSVTYVISPQSFFQVNPVQTRVLYDQVRRYARLTGREIVMDVYCGAGTIGLYLADGAAWVYGVESVAEAVEDARRNAQINGIEHVTFVAGKAEEVMPKWREQGIRPDVIVVDPPRKGCDPVLLDTVVDMHPKRLVYVSCNPATLARDARYLRERGFETREVQPVDMFPHTSHVECVAWMEPVGKTLDGNK</sequence>
<evidence type="ECO:0000256" key="1">
    <source>
        <dbReference type="ARBA" id="ARBA00022603"/>
    </source>
</evidence>
<feature type="active site" description="Nucleophile" evidence="4">
    <location>
        <position position="412"/>
    </location>
</feature>
<evidence type="ECO:0000256" key="4">
    <source>
        <dbReference type="PROSITE-ProRule" id="PRU01024"/>
    </source>
</evidence>
<gene>
    <name evidence="7" type="primary">rlmD</name>
    <name evidence="7" type="ORF">JQC72_13100</name>
</gene>
<dbReference type="Gene3D" id="2.40.50.140">
    <property type="entry name" value="Nucleic acid-binding proteins"/>
    <property type="match status" value="1"/>
</dbReference>
<feature type="binding site" evidence="4">
    <location>
        <position position="385"/>
    </location>
    <ligand>
        <name>S-adenosyl-L-methionine</name>
        <dbReference type="ChEBI" id="CHEBI:59789"/>
    </ligand>
</feature>
<dbReference type="PANTHER" id="PTHR11061">
    <property type="entry name" value="RNA M5U METHYLTRANSFERASE"/>
    <property type="match status" value="1"/>
</dbReference>
<evidence type="ECO:0000256" key="3">
    <source>
        <dbReference type="ARBA" id="ARBA00022691"/>
    </source>
</evidence>
<keyword evidence="1 4" id="KW-0489">Methyltransferase</keyword>